<feature type="transmembrane region" description="Helical" evidence="2">
    <location>
        <begin position="6"/>
        <end position="28"/>
    </location>
</feature>
<proteinExistence type="predicted"/>
<dbReference type="Proteomes" id="UP001292084">
    <property type="component" value="Unassembled WGS sequence"/>
</dbReference>
<protein>
    <submittedName>
        <fullName evidence="3">Uncharacterized protein</fullName>
    </submittedName>
</protein>
<evidence type="ECO:0000313" key="3">
    <source>
        <dbReference type="EMBL" id="MDZ5711835.1"/>
    </source>
</evidence>
<organism evidence="3 4">
    <name type="scientific">Jeotgalibacillus haloalkalitolerans</name>
    <dbReference type="NCBI Taxonomy" id="3104292"/>
    <lineage>
        <taxon>Bacteria</taxon>
        <taxon>Bacillati</taxon>
        <taxon>Bacillota</taxon>
        <taxon>Bacilli</taxon>
        <taxon>Bacillales</taxon>
        <taxon>Caryophanaceae</taxon>
        <taxon>Jeotgalibacillus</taxon>
    </lineage>
</organism>
<keyword evidence="2" id="KW-0812">Transmembrane</keyword>
<feature type="compositionally biased region" description="Basic and acidic residues" evidence="1">
    <location>
        <begin position="88"/>
        <end position="118"/>
    </location>
</feature>
<gene>
    <name evidence="3" type="ORF">UFB30_06325</name>
</gene>
<name>A0ABU5KKY1_9BACL</name>
<comment type="caution">
    <text evidence="3">The sequence shown here is derived from an EMBL/GenBank/DDBJ whole genome shotgun (WGS) entry which is preliminary data.</text>
</comment>
<sequence>MNRKQWVLLITMSTVLMTSAITLILLIISEPSLDDYDVRPAQLEEDEPESDPPQNGATEESAEERENKVPPANDSHVVEPAEDETDTVNDHYGKTSEPDDQKEIESDKNQKTEQKTDINLEDPQLPEEPEINFEDVN</sequence>
<dbReference type="RefSeq" id="WP_322420838.1">
    <property type="nucleotide sequence ID" value="NZ_JAXQNN010000002.1"/>
</dbReference>
<feature type="compositionally biased region" description="Acidic residues" evidence="1">
    <location>
        <begin position="124"/>
        <end position="137"/>
    </location>
</feature>
<reference evidence="3 4" key="1">
    <citation type="submission" date="2023-12" db="EMBL/GenBank/DDBJ databases">
        <title>Jeotgalibacillus haloalkaliphilus sp. nov., a novel salt-tolerant bacteria, isolated from the estuary of the Fenhe River into the Yellow River.</title>
        <authorList>
            <person name="Li Y."/>
        </authorList>
    </citation>
    <scope>NUCLEOTIDE SEQUENCE [LARGE SCALE GENOMIC DNA]</scope>
    <source>
        <strain evidence="3 4">HH7-29</strain>
    </source>
</reference>
<evidence type="ECO:0000313" key="4">
    <source>
        <dbReference type="Proteomes" id="UP001292084"/>
    </source>
</evidence>
<keyword evidence="4" id="KW-1185">Reference proteome</keyword>
<dbReference type="EMBL" id="JAXQNN010000002">
    <property type="protein sequence ID" value="MDZ5711835.1"/>
    <property type="molecule type" value="Genomic_DNA"/>
</dbReference>
<evidence type="ECO:0000256" key="1">
    <source>
        <dbReference type="SAM" id="MobiDB-lite"/>
    </source>
</evidence>
<feature type="region of interest" description="Disordered" evidence="1">
    <location>
        <begin position="38"/>
        <end position="137"/>
    </location>
</feature>
<evidence type="ECO:0000256" key="2">
    <source>
        <dbReference type="SAM" id="Phobius"/>
    </source>
</evidence>
<accession>A0ABU5KKY1</accession>
<keyword evidence="2" id="KW-0472">Membrane</keyword>
<keyword evidence="2" id="KW-1133">Transmembrane helix</keyword>